<feature type="transmembrane region" description="Helical" evidence="7">
    <location>
        <begin position="76"/>
        <end position="95"/>
    </location>
</feature>
<dbReference type="Gene3D" id="1.20.1250.20">
    <property type="entry name" value="MFS general substrate transporter like domains"/>
    <property type="match status" value="1"/>
</dbReference>
<keyword evidence="2" id="KW-0813">Transport</keyword>
<keyword evidence="3" id="KW-1003">Cell membrane</keyword>
<feature type="transmembrane region" description="Helical" evidence="7">
    <location>
        <begin position="357"/>
        <end position="379"/>
    </location>
</feature>
<feature type="transmembrane region" description="Helical" evidence="7">
    <location>
        <begin position="12"/>
        <end position="36"/>
    </location>
</feature>
<dbReference type="RefSeq" id="WP_072913643.1">
    <property type="nucleotide sequence ID" value="NZ_FRAR01000014.1"/>
</dbReference>
<evidence type="ECO:0000256" key="2">
    <source>
        <dbReference type="ARBA" id="ARBA00022448"/>
    </source>
</evidence>
<dbReference type="GO" id="GO:0005886">
    <property type="term" value="C:plasma membrane"/>
    <property type="evidence" value="ECO:0007669"/>
    <property type="project" value="UniProtKB-SubCell"/>
</dbReference>
<dbReference type="PRINTS" id="PR01036">
    <property type="entry name" value="TCRTETB"/>
</dbReference>
<feature type="transmembrane region" description="Helical" evidence="7">
    <location>
        <begin position="101"/>
        <end position="122"/>
    </location>
</feature>
<dbReference type="OrthoDB" id="102502at2"/>
<feature type="transmembrane region" description="Helical" evidence="7">
    <location>
        <begin position="166"/>
        <end position="185"/>
    </location>
</feature>
<feature type="transmembrane region" description="Helical" evidence="7">
    <location>
        <begin position="400"/>
        <end position="422"/>
    </location>
</feature>
<feature type="transmembrane region" description="Helical" evidence="7">
    <location>
        <begin position="48"/>
        <end position="64"/>
    </location>
</feature>
<dbReference type="GO" id="GO:0022857">
    <property type="term" value="F:transmembrane transporter activity"/>
    <property type="evidence" value="ECO:0007669"/>
    <property type="project" value="InterPro"/>
</dbReference>
<dbReference type="InterPro" id="IPR020846">
    <property type="entry name" value="MFS_dom"/>
</dbReference>
<keyword evidence="4 7" id="KW-0812">Transmembrane</keyword>
<comment type="subcellular location">
    <subcellularLocation>
        <location evidence="1">Cell membrane</location>
        <topology evidence="1">Multi-pass membrane protein</topology>
    </subcellularLocation>
</comment>
<dbReference type="PANTHER" id="PTHR42718">
    <property type="entry name" value="MAJOR FACILITATOR SUPERFAMILY MULTIDRUG TRANSPORTER MFSC"/>
    <property type="match status" value="1"/>
</dbReference>
<feature type="domain" description="Major facilitator superfamily (MFS) profile" evidence="8">
    <location>
        <begin position="10"/>
        <end position="469"/>
    </location>
</feature>
<accession>A0A1M6SQ30</accession>
<keyword evidence="5 7" id="KW-1133">Transmembrane helix</keyword>
<keyword evidence="6 7" id="KW-0472">Membrane</keyword>
<dbReference type="InterPro" id="IPR011701">
    <property type="entry name" value="MFS"/>
</dbReference>
<reference evidence="10" key="1">
    <citation type="submission" date="2016-11" db="EMBL/GenBank/DDBJ databases">
        <authorList>
            <person name="Varghese N."/>
            <person name="Submissions S."/>
        </authorList>
    </citation>
    <scope>NUCLEOTIDE SEQUENCE [LARGE SCALE GENOMIC DNA]</scope>
    <source>
        <strain evidence="10">DSM 10349</strain>
    </source>
</reference>
<dbReference type="Pfam" id="PF07690">
    <property type="entry name" value="MFS_1"/>
    <property type="match status" value="2"/>
</dbReference>
<dbReference type="PANTHER" id="PTHR42718:SF46">
    <property type="entry name" value="BLR6921 PROTEIN"/>
    <property type="match status" value="1"/>
</dbReference>
<evidence type="ECO:0000313" key="10">
    <source>
        <dbReference type="Proteomes" id="UP000183997"/>
    </source>
</evidence>
<protein>
    <submittedName>
        <fullName evidence="9">Drug resistance transporter, EmrB/QacA subfamily</fullName>
    </submittedName>
</protein>
<evidence type="ECO:0000256" key="4">
    <source>
        <dbReference type="ARBA" id="ARBA00022692"/>
    </source>
</evidence>
<feature type="transmembrane region" description="Helical" evidence="7">
    <location>
        <begin position="197"/>
        <end position="215"/>
    </location>
</feature>
<feature type="transmembrane region" description="Helical" evidence="7">
    <location>
        <begin position="227"/>
        <end position="244"/>
    </location>
</feature>
<dbReference type="NCBIfam" id="TIGR00711">
    <property type="entry name" value="efflux_EmrB"/>
    <property type="match status" value="1"/>
</dbReference>
<evidence type="ECO:0000256" key="3">
    <source>
        <dbReference type="ARBA" id="ARBA00022475"/>
    </source>
</evidence>
<dbReference type="InterPro" id="IPR036259">
    <property type="entry name" value="MFS_trans_sf"/>
</dbReference>
<dbReference type="EMBL" id="FRAR01000014">
    <property type="protein sequence ID" value="SHK46749.1"/>
    <property type="molecule type" value="Genomic_DNA"/>
</dbReference>
<dbReference type="CDD" id="cd17321">
    <property type="entry name" value="MFS_MMR_MDR_like"/>
    <property type="match status" value="1"/>
</dbReference>
<evidence type="ECO:0000313" key="9">
    <source>
        <dbReference type="EMBL" id="SHK46749.1"/>
    </source>
</evidence>
<name>A0A1M6SQ30_9FIRM</name>
<gene>
    <name evidence="9" type="ORF">SAMN02745123_01949</name>
</gene>
<dbReference type="Gene3D" id="1.20.1720.10">
    <property type="entry name" value="Multidrug resistance protein D"/>
    <property type="match status" value="1"/>
</dbReference>
<feature type="transmembrane region" description="Helical" evidence="7">
    <location>
        <begin position="265"/>
        <end position="287"/>
    </location>
</feature>
<feature type="transmembrane region" description="Helical" evidence="7">
    <location>
        <begin position="299"/>
        <end position="320"/>
    </location>
</feature>
<feature type="transmembrane region" description="Helical" evidence="7">
    <location>
        <begin position="134"/>
        <end position="160"/>
    </location>
</feature>
<dbReference type="Proteomes" id="UP000183997">
    <property type="component" value="Unassembled WGS sequence"/>
</dbReference>
<sequence length="475" mass="51242">MRTGTNKWQTMFAVAIGTFLSAMSSSIINVALPFIGNYFEVDMASLEWVVMAYLLVISSLLIAYGRLGDIWGYKSIYLTGFVIFTAASLLCAISETIHTLIAFRVLQGIGAGMIMAIGPAILTATFPPQERGKALGMIGMVVASALATGPFIGGIMVQFFDWQMVFYLNIPLGILGVVWGSYILPKSIQVNKQAFDYPGAIALFLTLFAILLSLSHGQQWGWSSSQTLSLLGFGLLMLGFFIWWELRHPQPLMDLNLFKIRLFSAASVSALINYMAMFSYIFLIPFYLKDVAGLDPSHIGMLMVVSPLMILLSSPISGTLSDKIGSRTLSSLGMALTCLSLFLLSGLGTAFSPVQLILPLLLFGLGSGLFQAPNSSAIMGSVPKQRLGIASSTIASMRNMGMVMGIAISGAVFNGRLPIYLTKYNQLGYQGQNLQATAFVNAMHDAFLVAALLAVFGVVTSYVRGSQQPLGQPQK</sequence>
<dbReference type="AlphaFoldDB" id="A0A1M6SQ30"/>
<evidence type="ECO:0000256" key="6">
    <source>
        <dbReference type="ARBA" id="ARBA00023136"/>
    </source>
</evidence>
<feature type="transmembrane region" description="Helical" evidence="7">
    <location>
        <begin position="442"/>
        <end position="463"/>
    </location>
</feature>
<proteinExistence type="predicted"/>
<feature type="transmembrane region" description="Helical" evidence="7">
    <location>
        <begin position="332"/>
        <end position="351"/>
    </location>
</feature>
<dbReference type="PROSITE" id="PS50850">
    <property type="entry name" value="MFS"/>
    <property type="match status" value="1"/>
</dbReference>
<keyword evidence="10" id="KW-1185">Reference proteome</keyword>
<evidence type="ECO:0000259" key="8">
    <source>
        <dbReference type="PROSITE" id="PS50850"/>
    </source>
</evidence>
<evidence type="ECO:0000256" key="7">
    <source>
        <dbReference type="SAM" id="Phobius"/>
    </source>
</evidence>
<dbReference type="InterPro" id="IPR004638">
    <property type="entry name" value="EmrB-like"/>
</dbReference>
<evidence type="ECO:0000256" key="1">
    <source>
        <dbReference type="ARBA" id="ARBA00004651"/>
    </source>
</evidence>
<dbReference type="SUPFAM" id="SSF103473">
    <property type="entry name" value="MFS general substrate transporter"/>
    <property type="match status" value="1"/>
</dbReference>
<evidence type="ECO:0000256" key="5">
    <source>
        <dbReference type="ARBA" id="ARBA00022989"/>
    </source>
</evidence>
<dbReference type="STRING" id="1121421.SAMN02745123_01949"/>
<organism evidence="9 10">
    <name type="scientific">Desulforamulus aeronauticus DSM 10349</name>
    <dbReference type="NCBI Taxonomy" id="1121421"/>
    <lineage>
        <taxon>Bacteria</taxon>
        <taxon>Bacillati</taxon>
        <taxon>Bacillota</taxon>
        <taxon>Clostridia</taxon>
        <taxon>Eubacteriales</taxon>
        <taxon>Peptococcaceae</taxon>
        <taxon>Desulforamulus</taxon>
    </lineage>
</organism>